<feature type="repeat" description="RCC1" evidence="3">
    <location>
        <begin position="162"/>
        <end position="220"/>
    </location>
</feature>
<dbReference type="PANTHER" id="PTHR45982">
    <property type="entry name" value="REGULATOR OF CHROMOSOME CONDENSATION"/>
    <property type="match status" value="1"/>
</dbReference>
<gene>
    <name evidence="5" type="ORF">PSACC_02402</name>
</gene>
<dbReference type="EMBL" id="MTSL01000159">
    <property type="protein sequence ID" value="PJF17798.1"/>
    <property type="molecule type" value="Genomic_DNA"/>
</dbReference>
<keyword evidence="1" id="KW-0344">Guanine-nucleotide releasing factor</keyword>
<dbReference type="STRING" id="1246581.A0A2H9TJ85"/>
<feature type="repeat" description="RCC1" evidence="3">
    <location>
        <begin position="278"/>
        <end position="331"/>
    </location>
</feature>
<dbReference type="PANTHER" id="PTHR45982:SF1">
    <property type="entry name" value="REGULATOR OF CHROMOSOME CONDENSATION"/>
    <property type="match status" value="1"/>
</dbReference>
<dbReference type="InterPro" id="IPR009091">
    <property type="entry name" value="RCC1/BLIP-II"/>
</dbReference>
<keyword evidence="2" id="KW-0677">Repeat</keyword>
<dbReference type="Pfam" id="PF25390">
    <property type="entry name" value="WD40_RLD"/>
    <property type="match status" value="1"/>
</dbReference>
<dbReference type="OrthoDB" id="61110at2759"/>
<evidence type="ECO:0000256" key="1">
    <source>
        <dbReference type="ARBA" id="ARBA00022658"/>
    </source>
</evidence>
<evidence type="ECO:0000256" key="2">
    <source>
        <dbReference type="ARBA" id="ARBA00022737"/>
    </source>
</evidence>
<feature type="domain" description="RCC1-like" evidence="4">
    <location>
        <begin position="5"/>
        <end position="378"/>
    </location>
</feature>
<reference evidence="5 6" key="1">
    <citation type="submission" date="2016-10" db="EMBL/GenBank/DDBJ databases">
        <title>The genome of Paramicrosporidium saccamoebae is the missing link in understanding Cryptomycota and Microsporidia evolution.</title>
        <authorList>
            <person name="Quandt C.A."/>
            <person name="Beaudet D."/>
            <person name="Corsaro D."/>
            <person name="Michel R."/>
            <person name="Corradi N."/>
            <person name="James T."/>
        </authorList>
    </citation>
    <scope>NUCLEOTIDE SEQUENCE [LARGE SCALE GENOMIC DNA]</scope>
    <source>
        <strain evidence="5 6">KSL3</strain>
    </source>
</reference>
<feature type="repeat" description="RCC1" evidence="3">
    <location>
        <begin position="56"/>
        <end position="105"/>
    </location>
</feature>
<feature type="repeat" description="RCC1" evidence="3">
    <location>
        <begin position="224"/>
        <end position="277"/>
    </location>
</feature>
<dbReference type="PROSITE" id="PS00626">
    <property type="entry name" value="RCC1_2"/>
    <property type="match status" value="3"/>
</dbReference>
<keyword evidence="6" id="KW-1185">Reference proteome</keyword>
<proteinExistence type="predicted"/>
<dbReference type="InterPro" id="IPR000408">
    <property type="entry name" value="Reg_chr_condens"/>
</dbReference>
<feature type="repeat" description="RCC1" evidence="3">
    <location>
        <begin position="3"/>
        <end position="55"/>
    </location>
</feature>
<evidence type="ECO:0000259" key="4">
    <source>
        <dbReference type="Pfam" id="PF25390"/>
    </source>
</evidence>
<protein>
    <submittedName>
        <fullName evidence="5">Regulator of chromosome condensation, RCC1 domain-containing protein</fullName>
    </submittedName>
</protein>
<dbReference type="PRINTS" id="PR00633">
    <property type="entry name" value="RCCNDNSATION"/>
</dbReference>
<organism evidence="5 6">
    <name type="scientific">Paramicrosporidium saccamoebae</name>
    <dbReference type="NCBI Taxonomy" id="1246581"/>
    <lineage>
        <taxon>Eukaryota</taxon>
        <taxon>Fungi</taxon>
        <taxon>Fungi incertae sedis</taxon>
        <taxon>Cryptomycota</taxon>
        <taxon>Cryptomycota incertae sedis</taxon>
        <taxon>Paramicrosporidium</taxon>
    </lineage>
</organism>
<dbReference type="Gene3D" id="2.130.10.30">
    <property type="entry name" value="Regulator of chromosome condensation 1/beta-lactamase-inhibitor protein II"/>
    <property type="match status" value="1"/>
</dbReference>
<dbReference type="PROSITE" id="PS50012">
    <property type="entry name" value="RCC1_3"/>
    <property type="match status" value="7"/>
</dbReference>
<comment type="caution">
    <text evidence="5">The sequence shown here is derived from an EMBL/GenBank/DDBJ whole genome shotgun (WGS) entry which is preliminary data.</text>
</comment>
<accession>A0A2H9TJ85</accession>
<name>A0A2H9TJ85_9FUNG</name>
<evidence type="ECO:0000256" key="3">
    <source>
        <dbReference type="PROSITE-ProRule" id="PRU00235"/>
    </source>
</evidence>
<dbReference type="SUPFAM" id="SSF50985">
    <property type="entry name" value="RCC1/BLIP-II"/>
    <property type="match status" value="1"/>
</dbReference>
<evidence type="ECO:0000313" key="6">
    <source>
        <dbReference type="Proteomes" id="UP000240830"/>
    </source>
</evidence>
<feature type="repeat" description="RCC1" evidence="3">
    <location>
        <begin position="106"/>
        <end position="161"/>
    </location>
</feature>
<dbReference type="GO" id="GO:0005737">
    <property type="term" value="C:cytoplasm"/>
    <property type="evidence" value="ECO:0007669"/>
    <property type="project" value="TreeGrafter"/>
</dbReference>
<dbReference type="InterPro" id="IPR058923">
    <property type="entry name" value="RCC1-like_dom"/>
</dbReference>
<dbReference type="AlphaFoldDB" id="A0A2H9TJ85"/>
<feature type="repeat" description="RCC1" evidence="3">
    <location>
        <begin position="331"/>
        <end position="382"/>
    </location>
</feature>
<sequence>MKTHLYVFGSGDCGQLGLGEDVDMSRKPRLHPFFENVRVTAVVAGGLHSLALAADGKVYSWGCNDEKALGHSAPEFAVGMVEGLEGKRVVQVAAGDSISAALAEDGRVYTWGTFRDSKGVLGHQPRGSLMQERPTIIESLASLRVTYIAAGSNHLMAVTEDGQLYAWGSGEQGQLGRRVLERHKLLALRPTNVTPRLGRSRVRVVRVICGSYHTLVLAEVEGNGMVFGMGLNNFGQLGLADHADRMTAELVDSAHWRGAIPTDAGAGEHHSILLTSNGQIFSFGRTDSGQLGIEVPAGARACNVPMPVTTMPGPATLIAAGGNHSLAVTDAGLFSWGYGEMHQLGHGPDEVERAPRLVQFGWQGRIRQVAAGGQHSVVLTAE</sequence>
<dbReference type="GO" id="GO:0005085">
    <property type="term" value="F:guanyl-nucleotide exchange factor activity"/>
    <property type="evidence" value="ECO:0007669"/>
    <property type="project" value="TreeGrafter"/>
</dbReference>
<evidence type="ECO:0000313" key="5">
    <source>
        <dbReference type="EMBL" id="PJF17798.1"/>
    </source>
</evidence>
<dbReference type="InterPro" id="IPR051553">
    <property type="entry name" value="Ran_GTPase-activating"/>
</dbReference>
<dbReference type="Proteomes" id="UP000240830">
    <property type="component" value="Unassembled WGS sequence"/>
</dbReference>